<evidence type="ECO:0000256" key="1">
    <source>
        <dbReference type="SAM" id="MobiDB-lite"/>
    </source>
</evidence>
<proteinExistence type="predicted"/>
<keyword evidence="3" id="KW-1185">Reference proteome</keyword>
<evidence type="ECO:0000313" key="2">
    <source>
        <dbReference type="EMBL" id="GLY64010.1"/>
    </source>
</evidence>
<feature type="compositionally biased region" description="Polar residues" evidence="1">
    <location>
        <begin position="68"/>
        <end position="95"/>
    </location>
</feature>
<dbReference type="AlphaFoldDB" id="A0A9W6VCR0"/>
<comment type="caution">
    <text evidence="2">The sequence shown here is derived from an EMBL/GenBank/DDBJ whole genome shotgun (WGS) entry which is preliminary data.</text>
</comment>
<organism evidence="2 3">
    <name type="scientific">Amycolatopsis taiwanensis</name>
    <dbReference type="NCBI Taxonomy" id="342230"/>
    <lineage>
        <taxon>Bacteria</taxon>
        <taxon>Bacillati</taxon>
        <taxon>Actinomycetota</taxon>
        <taxon>Actinomycetes</taxon>
        <taxon>Pseudonocardiales</taxon>
        <taxon>Pseudonocardiaceae</taxon>
        <taxon>Amycolatopsis</taxon>
    </lineage>
</organism>
<feature type="region of interest" description="Disordered" evidence="1">
    <location>
        <begin position="62"/>
        <end position="95"/>
    </location>
</feature>
<dbReference type="RefSeq" id="WP_285485781.1">
    <property type="nucleotide sequence ID" value="NZ_BSTI01000001.1"/>
</dbReference>
<accession>A0A9W6VCR0</accession>
<dbReference type="EMBL" id="BSTI01000001">
    <property type="protein sequence ID" value="GLY64010.1"/>
    <property type="molecule type" value="Genomic_DNA"/>
</dbReference>
<name>A0A9W6VCR0_9PSEU</name>
<protein>
    <submittedName>
        <fullName evidence="2">Uncharacterized protein</fullName>
    </submittedName>
</protein>
<reference evidence="2" key="1">
    <citation type="submission" date="2023-03" db="EMBL/GenBank/DDBJ databases">
        <title>Amycolatopsis taiwanensis NBRC 103393.</title>
        <authorList>
            <person name="Ichikawa N."/>
            <person name="Sato H."/>
            <person name="Tonouchi N."/>
        </authorList>
    </citation>
    <scope>NUCLEOTIDE SEQUENCE</scope>
    <source>
        <strain evidence="2">NBRC 103393</strain>
    </source>
</reference>
<dbReference type="Proteomes" id="UP001165136">
    <property type="component" value="Unassembled WGS sequence"/>
</dbReference>
<sequence length="95" mass="10163">MTFFGTDHWARLNLTLKGTDTTKSPDEIVNYPTELVSAKLAGGPAAAGQATRNYGAPYDFAHRHARSSKQPISPIRSTSPNWAGSRRSTISASGS</sequence>
<evidence type="ECO:0000313" key="3">
    <source>
        <dbReference type="Proteomes" id="UP001165136"/>
    </source>
</evidence>
<gene>
    <name evidence="2" type="ORF">Atai01_06290</name>
</gene>